<dbReference type="InterPro" id="IPR029058">
    <property type="entry name" value="AB_hydrolase_fold"/>
</dbReference>
<comment type="similarity">
    <text evidence="1">Belongs to the peptidase S33 family.</text>
</comment>
<dbReference type="PANTHER" id="PTHR21661:SF39">
    <property type="entry name" value="HYDROLASE, PUTATIVE (AFU_ORTHOLOGUE AFUA_3G08960)-RELATED"/>
    <property type="match status" value="1"/>
</dbReference>
<dbReference type="PIRSF" id="PIRSF001112">
    <property type="entry name" value="Epoxide_hydrolase"/>
    <property type="match status" value="1"/>
</dbReference>
<dbReference type="GO" id="GO:0097176">
    <property type="term" value="P:epoxide metabolic process"/>
    <property type="evidence" value="ECO:0007669"/>
    <property type="project" value="TreeGrafter"/>
</dbReference>
<dbReference type="Gene3D" id="3.40.50.1820">
    <property type="entry name" value="alpha/beta hydrolase"/>
    <property type="match status" value="1"/>
</dbReference>
<evidence type="ECO:0000313" key="4">
    <source>
        <dbReference type="EMBL" id="CAF9903618.1"/>
    </source>
</evidence>
<dbReference type="GO" id="GO:0004301">
    <property type="term" value="F:epoxide hydrolase activity"/>
    <property type="evidence" value="ECO:0007669"/>
    <property type="project" value="TreeGrafter"/>
</dbReference>
<dbReference type="PRINTS" id="PR00412">
    <property type="entry name" value="EPOXHYDRLASE"/>
</dbReference>
<reference evidence="4" key="1">
    <citation type="submission" date="2021-03" db="EMBL/GenBank/DDBJ databases">
        <authorList>
            <person name="Tagirdzhanova G."/>
        </authorList>
    </citation>
    <scope>NUCLEOTIDE SEQUENCE</scope>
</reference>
<comment type="caution">
    <text evidence="4">The sequence shown here is derived from an EMBL/GenBank/DDBJ whole genome shotgun (WGS) entry which is preliminary data.</text>
</comment>
<dbReference type="AlphaFoldDB" id="A0A8H3EEB7"/>
<protein>
    <recommendedName>
        <fullName evidence="3">Epoxide hydrolase N-terminal domain-containing protein</fullName>
    </recommendedName>
</protein>
<dbReference type="SUPFAM" id="SSF53474">
    <property type="entry name" value="alpha/beta-Hydrolases"/>
    <property type="match status" value="1"/>
</dbReference>
<dbReference type="InterPro" id="IPR010497">
    <property type="entry name" value="Epoxide_hydro_N"/>
</dbReference>
<accession>A0A8H3EEB7</accession>
<dbReference type="EMBL" id="CAJPDQ010000001">
    <property type="protein sequence ID" value="CAF9903618.1"/>
    <property type="molecule type" value="Genomic_DNA"/>
</dbReference>
<evidence type="ECO:0000313" key="5">
    <source>
        <dbReference type="Proteomes" id="UP000664169"/>
    </source>
</evidence>
<feature type="domain" description="Epoxide hydrolase N-terminal" evidence="3">
    <location>
        <begin position="14"/>
        <end position="125"/>
    </location>
</feature>
<dbReference type="InterPro" id="IPR000639">
    <property type="entry name" value="Epox_hydrolase-like"/>
</dbReference>
<evidence type="ECO:0000259" key="3">
    <source>
        <dbReference type="Pfam" id="PF06441"/>
    </source>
</evidence>
<evidence type="ECO:0000256" key="1">
    <source>
        <dbReference type="ARBA" id="ARBA00010088"/>
    </source>
</evidence>
<dbReference type="Proteomes" id="UP000664169">
    <property type="component" value="Unassembled WGS sequence"/>
</dbReference>
<keyword evidence="2" id="KW-0378">Hydrolase</keyword>
<sequence>MSFSQLPNGANLDVKPFKAHAEEDQLKHFQQLLELSPIGPRTYENTIGKYGVTRDWLEHAKHVWVNEFNWREHEDRINSFPNFKTVVQDSEGNSVTLQFLALFSKKTDAIPVMFLHGWPSSILDFLDILTLLQQKYTPETLPYHVIVPSLPGYGYSSSLPLDTSYSVDLAASALNSLMVGLGFSAYIAEGGDLGSFLSRRLAMTYEACIGIHLTQMGLPVDGQLPLEGLEGVKKAADSLNTGFAFLPLQATRPATVAHTLGSSPLALLAWIGEKYSDWTDEGFPLEKILEVVTLYWLTDTIQRSMYHNRTLSSMASHEPIESNDPPEIAELRMKLSAMRLPYISKPCGYSLFAHEIIPVPRNWAELSCNLVSFGQHAHGGHFVAAERPEELLADVEEYVKVIRKNHWQVSDS</sequence>
<dbReference type="Pfam" id="PF06441">
    <property type="entry name" value="EHN"/>
    <property type="match status" value="1"/>
</dbReference>
<evidence type="ECO:0000256" key="2">
    <source>
        <dbReference type="ARBA" id="ARBA00022801"/>
    </source>
</evidence>
<dbReference type="OrthoDB" id="7130006at2759"/>
<name>A0A8H3EEB7_9LECA</name>
<keyword evidence="5" id="KW-1185">Reference proteome</keyword>
<gene>
    <name evidence="4" type="ORF">GOMPHAMPRED_000436</name>
</gene>
<dbReference type="InterPro" id="IPR016292">
    <property type="entry name" value="Epoxide_hydrolase"/>
</dbReference>
<dbReference type="PANTHER" id="PTHR21661">
    <property type="entry name" value="EPOXIDE HYDROLASE 1-RELATED"/>
    <property type="match status" value="1"/>
</dbReference>
<proteinExistence type="inferred from homology"/>
<organism evidence="4 5">
    <name type="scientific">Gomphillus americanus</name>
    <dbReference type="NCBI Taxonomy" id="1940652"/>
    <lineage>
        <taxon>Eukaryota</taxon>
        <taxon>Fungi</taxon>
        <taxon>Dikarya</taxon>
        <taxon>Ascomycota</taxon>
        <taxon>Pezizomycotina</taxon>
        <taxon>Lecanoromycetes</taxon>
        <taxon>OSLEUM clade</taxon>
        <taxon>Ostropomycetidae</taxon>
        <taxon>Ostropales</taxon>
        <taxon>Graphidaceae</taxon>
        <taxon>Gomphilloideae</taxon>
        <taxon>Gomphillus</taxon>
    </lineage>
</organism>